<evidence type="ECO:0000313" key="3">
    <source>
        <dbReference type="Proteomes" id="UP000017861"/>
    </source>
</evidence>
<sequence length="336" mass="35920">MNVTTNKYAGPYELWWRQFSPDGAIHPPARSSDADRTGICRLPPPREGKDDTKSGGTTAPQVNAEPLRQNEDWRQSAAADGPNTVDPSPASNTTTNTSETRPEFAYVSNFNVAPTPSERRPTPVTEPKGNPIDDAMSGLINVELPRGVDLFVPQTTLVQPKDGIVPVTTRDSFDSPSLVSAGGVIAAFFEGCMDAEYQCAQLCPFLLMWLRGTSTLCGIGPLLLVWSIKDTLMAHTVPGAAEREESSGVVLRPTTITKGNGVFPLAGGSDVSYEGVCWREGGLELKLFVGDVTNPTGGKQSGRIEWADPKPLSKLISSASHKVSGRSSLLLVAQVL</sequence>
<dbReference type="VEuPathDB" id="TriTrypDB:TCDM_10397"/>
<dbReference type="Gene3D" id="2.120.10.10">
    <property type="match status" value="1"/>
</dbReference>
<name>V5D3B4_TRYCR</name>
<dbReference type="OrthoDB" id="250695at2759"/>
<evidence type="ECO:0000256" key="1">
    <source>
        <dbReference type="SAM" id="MobiDB-lite"/>
    </source>
</evidence>
<organism evidence="2 3">
    <name type="scientific">Trypanosoma cruzi Dm28c</name>
    <dbReference type="NCBI Taxonomy" id="1416333"/>
    <lineage>
        <taxon>Eukaryota</taxon>
        <taxon>Discoba</taxon>
        <taxon>Euglenozoa</taxon>
        <taxon>Kinetoplastea</taxon>
        <taxon>Metakinetoplastina</taxon>
        <taxon>Trypanosomatida</taxon>
        <taxon>Trypanosomatidae</taxon>
        <taxon>Trypanosoma</taxon>
        <taxon>Schizotrypanum</taxon>
    </lineage>
</organism>
<gene>
    <name evidence="2" type="ORF">TCDM_10397</name>
</gene>
<feature type="compositionally biased region" description="Basic and acidic residues" evidence="1">
    <location>
        <begin position="32"/>
        <end position="53"/>
    </location>
</feature>
<dbReference type="SUPFAM" id="SSF50939">
    <property type="entry name" value="Sialidases"/>
    <property type="match status" value="1"/>
</dbReference>
<feature type="region of interest" description="Disordered" evidence="1">
    <location>
        <begin position="24"/>
        <end position="133"/>
    </location>
</feature>
<protein>
    <submittedName>
        <fullName evidence="2">Trans-sialidase</fullName>
    </submittedName>
</protein>
<reference evidence="2 3" key="1">
    <citation type="journal article" date="2014" name="Genome Announc.">
        <title>Trypanosoma cruzi Clone Dm28c Draft Genome Sequence.</title>
        <authorList>
            <person name="Grisard E.C."/>
            <person name="Teixeira S.M."/>
            <person name="de Almeida L.G."/>
            <person name="Stoco P.H."/>
            <person name="Gerber A.L."/>
            <person name="Talavera-Lopez C."/>
            <person name="Lima O.C."/>
            <person name="Andersson B."/>
            <person name="de Vasconcelos A.T."/>
        </authorList>
    </citation>
    <scope>NUCLEOTIDE SEQUENCE [LARGE SCALE GENOMIC DNA]</scope>
    <source>
        <strain evidence="2 3">Dm28c</strain>
    </source>
</reference>
<accession>V5D3B4</accession>
<dbReference type="AlphaFoldDB" id="V5D3B4"/>
<dbReference type="Proteomes" id="UP000017861">
    <property type="component" value="Unassembled WGS sequence"/>
</dbReference>
<comment type="caution">
    <text evidence="2">The sequence shown here is derived from an EMBL/GenBank/DDBJ whole genome shotgun (WGS) entry which is preliminary data.</text>
</comment>
<dbReference type="InterPro" id="IPR036278">
    <property type="entry name" value="Sialidase_sf"/>
</dbReference>
<dbReference type="EMBL" id="AYLP01000222">
    <property type="protein sequence ID" value="ESS61971.1"/>
    <property type="molecule type" value="Genomic_DNA"/>
</dbReference>
<proteinExistence type="predicted"/>
<evidence type="ECO:0000313" key="2">
    <source>
        <dbReference type="EMBL" id="ESS61971.1"/>
    </source>
</evidence>